<reference evidence="2" key="1">
    <citation type="submission" date="2016-08" db="EMBL/GenBank/DDBJ databases">
        <authorList>
            <person name="Varghese N."/>
            <person name="Submissions Spin"/>
        </authorList>
    </citation>
    <scope>NUCLEOTIDE SEQUENCE [LARGE SCALE GENOMIC DNA]</scope>
    <source>
        <strain evidence="2">R-53144</strain>
    </source>
</reference>
<accession>A0A1C4CW09</accession>
<dbReference type="RefSeq" id="WP_091125100.1">
    <property type="nucleotide sequence ID" value="NZ_FMBA01000051.1"/>
</dbReference>
<name>A0A1C4CW09_9GAMM</name>
<gene>
    <name evidence="1" type="ORF">GA0061080_10517</name>
</gene>
<proteinExistence type="predicted"/>
<organism evidence="1 2">
    <name type="scientific">Gilliamella intestini</name>
    <dbReference type="NCBI Taxonomy" id="1798183"/>
    <lineage>
        <taxon>Bacteria</taxon>
        <taxon>Pseudomonadati</taxon>
        <taxon>Pseudomonadota</taxon>
        <taxon>Gammaproteobacteria</taxon>
        <taxon>Orbales</taxon>
        <taxon>Orbaceae</taxon>
        <taxon>Gilliamella</taxon>
    </lineage>
</organism>
<protein>
    <submittedName>
        <fullName evidence="1">Uncharacterized protein</fullName>
    </submittedName>
</protein>
<keyword evidence="2" id="KW-1185">Reference proteome</keyword>
<dbReference type="AlphaFoldDB" id="A0A1C4CW09"/>
<dbReference type="STRING" id="1798183.GA0061080_10517"/>
<dbReference type="OrthoDB" id="7068013at2"/>
<evidence type="ECO:0000313" key="1">
    <source>
        <dbReference type="EMBL" id="SCC23232.1"/>
    </source>
</evidence>
<sequence length="234" mass="26919">MEYIRIKEKVRKAFNPNQPKTFYKTKSPSDIASDVNDGDTKYRIIYANGEIAEWGKHDRYYNVKSKNPNSWRVFGVNNNEVELLRMPDSLNKQYGNLNIEYNFHNSKRRYANPGLFAAMLGSIAVYNKTVTTTGSAFQWGSCFPSALHINGMAIDFEYKSKNNQGGYYPHSSKQYQNDLAFLNAMRLFFDKNRVGEHSHFKGFRQLSGVVDGGSLHNSHFHADFSLTKIEEIKE</sequence>
<dbReference type="Proteomes" id="UP000199698">
    <property type="component" value="Unassembled WGS sequence"/>
</dbReference>
<evidence type="ECO:0000313" key="2">
    <source>
        <dbReference type="Proteomes" id="UP000199698"/>
    </source>
</evidence>
<dbReference type="EMBL" id="FMBA01000051">
    <property type="protein sequence ID" value="SCC23232.1"/>
    <property type="molecule type" value="Genomic_DNA"/>
</dbReference>